<comment type="caution">
    <text evidence="1">The sequence shown here is derived from an EMBL/GenBank/DDBJ whole genome shotgun (WGS) entry which is preliminary data.</text>
</comment>
<gene>
    <name evidence="1" type="ORF">HHU12_21460</name>
</gene>
<evidence type="ECO:0000313" key="1">
    <source>
        <dbReference type="EMBL" id="NME70558.1"/>
    </source>
</evidence>
<dbReference type="AlphaFoldDB" id="A0A7X9XBE0"/>
<sequence length="453" mass="55424">MIKLFKKEDFNIYFINDLLSNDDIDFIKKRIKSFFFIDYIYNNERLIFEIQQNLQYKWYDLFVTGKVLHRNSLTGYKEYKKEAIDLIDEDDFRTKRVKITETIQSIYDKWRWYTYNKVDPMLLERMVNDYKQRTLDGNPYSQNIYYIRYTDELIEKYERKYFLISDQEIKTYDEDIFSNYSLENESNYMTLKIPPYRSIFIENCFIDIHQYSMPELIEKVKQCTIYYYWWDVLKFDEFCDKIISMDFLQSTRKLVTTPVIKQYIKSNFNTKNDLINHIFSNFTPRISNLEELNSTFRNDVIFQYEWLFANDLKRAVRIFENECRIVHNEKIIGAFYNEDILFREIRNRYKNRYQVISQGSPEWLGNQRFDIYFPELNIAIEYQGEQHQTPVDFGGKGKSFANKEFKKNQERDQRKFKKSKSNDCPIIFVYPDYDIKNVIKELNSIIKKQKLKI</sequence>
<protein>
    <submittedName>
        <fullName evidence="1">Uncharacterized protein</fullName>
    </submittedName>
</protein>
<proteinExistence type="predicted"/>
<dbReference type="EMBL" id="JABANE010000067">
    <property type="protein sequence ID" value="NME70558.1"/>
    <property type="molecule type" value="Genomic_DNA"/>
</dbReference>
<name>A0A7X9XBE0_9BACT</name>
<reference evidence="1 2" key="1">
    <citation type="submission" date="2020-04" db="EMBL/GenBank/DDBJ databases">
        <title>Flammeovirga sp. SR4, a novel species isolated from seawater.</title>
        <authorList>
            <person name="Wang X."/>
        </authorList>
    </citation>
    <scope>NUCLEOTIDE SEQUENCE [LARGE SCALE GENOMIC DNA]</scope>
    <source>
        <strain evidence="1 2">ATCC 23126</strain>
    </source>
</reference>
<dbReference type="Proteomes" id="UP000576082">
    <property type="component" value="Unassembled WGS sequence"/>
</dbReference>
<organism evidence="1 2">
    <name type="scientific">Flammeovirga aprica JL-4</name>
    <dbReference type="NCBI Taxonomy" id="694437"/>
    <lineage>
        <taxon>Bacteria</taxon>
        <taxon>Pseudomonadati</taxon>
        <taxon>Bacteroidota</taxon>
        <taxon>Cytophagia</taxon>
        <taxon>Cytophagales</taxon>
        <taxon>Flammeovirgaceae</taxon>
        <taxon>Flammeovirga</taxon>
    </lineage>
</organism>
<evidence type="ECO:0000313" key="2">
    <source>
        <dbReference type="Proteomes" id="UP000576082"/>
    </source>
</evidence>
<dbReference type="RefSeq" id="WP_169658791.1">
    <property type="nucleotide sequence ID" value="NZ_JABANE010000067.1"/>
</dbReference>
<accession>A0A7X9XBE0</accession>
<keyword evidence="2" id="KW-1185">Reference proteome</keyword>